<evidence type="ECO:0000313" key="4">
    <source>
        <dbReference type="Proteomes" id="UP000261212"/>
    </source>
</evidence>
<organism evidence="3 4">
    <name type="scientific">Anaerofustis stercorihominis</name>
    <dbReference type="NCBI Taxonomy" id="214853"/>
    <lineage>
        <taxon>Bacteria</taxon>
        <taxon>Bacillati</taxon>
        <taxon>Bacillota</taxon>
        <taxon>Clostridia</taxon>
        <taxon>Eubacteriales</taxon>
        <taxon>Eubacteriaceae</taxon>
        <taxon>Anaerofustis</taxon>
    </lineage>
</organism>
<keyword evidence="2" id="KW-0472">Membrane</keyword>
<protein>
    <submittedName>
        <fullName evidence="3">Uncharacterized protein</fullName>
    </submittedName>
</protein>
<feature type="compositionally biased region" description="Basic and acidic residues" evidence="1">
    <location>
        <begin position="144"/>
        <end position="153"/>
    </location>
</feature>
<dbReference type="RefSeq" id="WP_117531103.1">
    <property type="nucleotide sequence ID" value="NZ_QUSM01000002.1"/>
</dbReference>
<evidence type="ECO:0000256" key="2">
    <source>
        <dbReference type="SAM" id="Phobius"/>
    </source>
</evidence>
<reference evidence="3 4" key="1">
    <citation type="submission" date="2018-08" db="EMBL/GenBank/DDBJ databases">
        <title>A genome reference for cultivated species of the human gut microbiota.</title>
        <authorList>
            <person name="Zou Y."/>
            <person name="Xue W."/>
            <person name="Luo G."/>
        </authorList>
    </citation>
    <scope>NUCLEOTIDE SEQUENCE [LARGE SCALE GENOMIC DNA]</scope>
    <source>
        <strain evidence="3 4">AM25-6</strain>
    </source>
</reference>
<feature type="transmembrane region" description="Helical" evidence="2">
    <location>
        <begin position="9"/>
        <end position="27"/>
    </location>
</feature>
<accession>A0A3E3E0D0</accession>
<comment type="caution">
    <text evidence="3">The sequence shown here is derived from an EMBL/GenBank/DDBJ whole genome shotgun (WGS) entry which is preliminary data.</text>
</comment>
<keyword evidence="2" id="KW-0812">Transmembrane</keyword>
<gene>
    <name evidence="3" type="ORF">DW687_01395</name>
</gene>
<dbReference type="Proteomes" id="UP000261212">
    <property type="component" value="Unassembled WGS sequence"/>
</dbReference>
<sequence>MRDIFEKDFILRVLVPLAGTMLVSGVLYILGNVFLILVALIIFAGLFFFTKYTKDQLEEEIYYEEEDTSPIEEIRKEINKPVDYYEEYDSEPVKPKVNTYDDMLDDYGSALLNVEDEDGEALHFEKASSLTQQIRTSVDEDYPEPVRRSEKKLVKPKQKKNVNVVSRSMNNIKRKREVPVKNEINYDDDFEFEYGSYDE</sequence>
<dbReference type="AlphaFoldDB" id="A0A3E3E0D0"/>
<keyword evidence="2" id="KW-1133">Transmembrane helix</keyword>
<feature type="region of interest" description="Disordered" evidence="1">
    <location>
        <begin position="141"/>
        <end position="168"/>
    </location>
</feature>
<evidence type="ECO:0000313" key="3">
    <source>
        <dbReference type="EMBL" id="RGD75004.1"/>
    </source>
</evidence>
<dbReference type="EMBL" id="QUSM01000002">
    <property type="protein sequence ID" value="RGD75004.1"/>
    <property type="molecule type" value="Genomic_DNA"/>
</dbReference>
<proteinExistence type="predicted"/>
<name>A0A3E3E0D0_9FIRM</name>
<evidence type="ECO:0000256" key="1">
    <source>
        <dbReference type="SAM" id="MobiDB-lite"/>
    </source>
</evidence>